<feature type="compositionally biased region" description="Gly residues" evidence="1">
    <location>
        <begin position="249"/>
        <end position="258"/>
    </location>
</feature>
<dbReference type="GeneID" id="87889149"/>
<dbReference type="AlphaFoldDB" id="A0AAJ0GW20"/>
<sequence>MCFGSGSDPDAQAPRRPRQQQRRGGGPPTIPLQNIRISGPVTPPGQVPAPQRDERGLWVKHAQYELSRQNIIKALGYAAQYISQKGQNVTVVAVGGAVNTVLLQTRNTTYDVDFLCPLLVQPTLGIVRETGKYAVERSSVPLAADWLNNATARMPGVVEHVDALQEEAVAQNDVLFSRPGLTVVAAPWNYAFIKKYIAKAHSNKPVPLVKIQRWGAKYKALCPVETLGPNNELYRRTYGVDGILFPASGGPGQGGSSRGGSSQARGSGARAKRGQAVRRGRAAARR</sequence>
<dbReference type="RefSeq" id="XP_062722917.1">
    <property type="nucleotide sequence ID" value="XM_062870320.1"/>
</dbReference>
<feature type="region of interest" description="Disordered" evidence="1">
    <location>
        <begin position="1"/>
        <end position="51"/>
    </location>
</feature>
<comment type="caution">
    <text evidence="3">The sequence shown here is derived from an EMBL/GenBank/DDBJ whole genome shotgun (WGS) entry which is preliminary data.</text>
</comment>
<dbReference type="EMBL" id="JAUDZG010000003">
    <property type="protein sequence ID" value="KAK3307137.1"/>
    <property type="molecule type" value="Genomic_DNA"/>
</dbReference>
<evidence type="ECO:0000256" key="1">
    <source>
        <dbReference type="SAM" id="MobiDB-lite"/>
    </source>
</evidence>
<evidence type="ECO:0000313" key="3">
    <source>
        <dbReference type="EMBL" id="KAK3307137.1"/>
    </source>
</evidence>
<feature type="compositionally biased region" description="Basic residues" evidence="1">
    <location>
        <begin position="270"/>
        <end position="286"/>
    </location>
</feature>
<feature type="region of interest" description="Disordered" evidence="1">
    <location>
        <begin position="249"/>
        <end position="286"/>
    </location>
</feature>
<feature type="domain" description="DUF7582" evidence="2">
    <location>
        <begin position="69"/>
        <end position="195"/>
    </location>
</feature>
<reference evidence="3" key="1">
    <citation type="journal article" date="2023" name="Mol. Phylogenet. Evol.">
        <title>Genome-scale phylogeny and comparative genomics of the fungal order Sordariales.</title>
        <authorList>
            <person name="Hensen N."/>
            <person name="Bonometti L."/>
            <person name="Westerberg I."/>
            <person name="Brannstrom I.O."/>
            <person name="Guillou S."/>
            <person name="Cros-Aarteil S."/>
            <person name="Calhoun S."/>
            <person name="Haridas S."/>
            <person name="Kuo A."/>
            <person name="Mondo S."/>
            <person name="Pangilinan J."/>
            <person name="Riley R."/>
            <person name="LaButti K."/>
            <person name="Andreopoulos B."/>
            <person name="Lipzen A."/>
            <person name="Chen C."/>
            <person name="Yan M."/>
            <person name="Daum C."/>
            <person name="Ng V."/>
            <person name="Clum A."/>
            <person name="Steindorff A."/>
            <person name="Ohm R.A."/>
            <person name="Martin F."/>
            <person name="Silar P."/>
            <person name="Natvig D.O."/>
            <person name="Lalanne C."/>
            <person name="Gautier V."/>
            <person name="Ament-Velasquez S.L."/>
            <person name="Kruys A."/>
            <person name="Hutchinson M.I."/>
            <person name="Powell A.J."/>
            <person name="Barry K."/>
            <person name="Miller A.N."/>
            <person name="Grigoriev I.V."/>
            <person name="Debuchy R."/>
            <person name="Gladieux P."/>
            <person name="Hiltunen Thoren M."/>
            <person name="Johannesson H."/>
        </authorList>
    </citation>
    <scope>NUCLEOTIDE SEQUENCE</scope>
    <source>
        <strain evidence="3">CBS 333.67</strain>
    </source>
</reference>
<organism evidence="3 4">
    <name type="scientific">Chaetomium strumarium</name>
    <dbReference type="NCBI Taxonomy" id="1170767"/>
    <lineage>
        <taxon>Eukaryota</taxon>
        <taxon>Fungi</taxon>
        <taxon>Dikarya</taxon>
        <taxon>Ascomycota</taxon>
        <taxon>Pezizomycotina</taxon>
        <taxon>Sordariomycetes</taxon>
        <taxon>Sordariomycetidae</taxon>
        <taxon>Sordariales</taxon>
        <taxon>Chaetomiaceae</taxon>
        <taxon>Chaetomium</taxon>
    </lineage>
</organism>
<feature type="compositionally biased region" description="Low complexity" evidence="1">
    <location>
        <begin position="259"/>
        <end position="269"/>
    </location>
</feature>
<dbReference type="InterPro" id="IPR056004">
    <property type="entry name" value="DUF7582"/>
</dbReference>
<dbReference type="Pfam" id="PF24483">
    <property type="entry name" value="DUF7582"/>
    <property type="match status" value="1"/>
</dbReference>
<gene>
    <name evidence="3" type="ORF">B0T15DRAFT_553551</name>
</gene>
<proteinExistence type="predicted"/>
<protein>
    <recommendedName>
        <fullName evidence="2">DUF7582 domain-containing protein</fullName>
    </recommendedName>
</protein>
<evidence type="ECO:0000259" key="2">
    <source>
        <dbReference type="Pfam" id="PF24483"/>
    </source>
</evidence>
<name>A0AAJ0GW20_9PEZI</name>
<accession>A0AAJ0GW20</accession>
<dbReference type="Proteomes" id="UP001273166">
    <property type="component" value="Unassembled WGS sequence"/>
</dbReference>
<evidence type="ECO:0000313" key="4">
    <source>
        <dbReference type="Proteomes" id="UP001273166"/>
    </source>
</evidence>
<reference evidence="3" key="2">
    <citation type="submission" date="2023-06" db="EMBL/GenBank/DDBJ databases">
        <authorList>
            <consortium name="Lawrence Berkeley National Laboratory"/>
            <person name="Mondo S.J."/>
            <person name="Hensen N."/>
            <person name="Bonometti L."/>
            <person name="Westerberg I."/>
            <person name="Brannstrom I.O."/>
            <person name="Guillou S."/>
            <person name="Cros-Aarteil S."/>
            <person name="Calhoun S."/>
            <person name="Haridas S."/>
            <person name="Kuo A."/>
            <person name="Pangilinan J."/>
            <person name="Riley R."/>
            <person name="Labutti K."/>
            <person name="Andreopoulos B."/>
            <person name="Lipzen A."/>
            <person name="Chen C."/>
            <person name="Yanf M."/>
            <person name="Daum C."/>
            <person name="Ng V."/>
            <person name="Clum A."/>
            <person name="Steindorff A."/>
            <person name="Ohm R."/>
            <person name="Martin F."/>
            <person name="Silar P."/>
            <person name="Natvig D."/>
            <person name="Lalanne C."/>
            <person name="Gautier V."/>
            <person name="Ament-Velasquez S.L."/>
            <person name="Kruys A."/>
            <person name="Hutchinson M.I."/>
            <person name="Powell A.J."/>
            <person name="Barry K."/>
            <person name="Miller A.N."/>
            <person name="Grigoriev I.V."/>
            <person name="Debuchy R."/>
            <person name="Gladieux P."/>
            <person name="Thoren M.H."/>
            <person name="Johannesson H."/>
        </authorList>
    </citation>
    <scope>NUCLEOTIDE SEQUENCE</scope>
    <source>
        <strain evidence="3">CBS 333.67</strain>
    </source>
</reference>
<keyword evidence="4" id="KW-1185">Reference proteome</keyword>